<dbReference type="InterPro" id="IPR031348">
    <property type="entry name" value="PigL_N"/>
</dbReference>
<evidence type="ECO:0000256" key="1">
    <source>
        <dbReference type="SAM" id="MobiDB-lite"/>
    </source>
</evidence>
<dbReference type="OrthoDB" id="5068804at2759"/>
<evidence type="ECO:0000313" key="5">
    <source>
        <dbReference type="Proteomes" id="UP000504638"/>
    </source>
</evidence>
<proteinExistence type="predicted"/>
<accession>A0A6G1FV61</accession>
<dbReference type="Pfam" id="PF17111">
    <property type="entry name" value="PigL_N"/>
    <property type="match status" value="1"/>
</dbReference>
<name>A0A6G1FV61_9PEZI</name>
<reference evidence="6" key="2">
    <citation type="submission" date="2020-04" db="EMBL/GenBank/DDBJ databases">
        <authorList>
            <consortium name="NCBI Genome Project"/>
        </authorList>
    </citation>
    <scope>NUCLEOTIDE SEQUENCE</scope>
    <source>
        <strain evidence="6">CBS 781.70</strain>
    </source>
</reference>
<dbReference type="RefSeq" id="XP_033531227.1">
    <property type="nucleotide sequence ID" value="XM_033673953.1"/>
</dbReference>
<keyword evidence="5" id="KW-1185">Reference proteome</keyword>
<feature type="compositionally biased region" description="Polar residues" evidence="1">
    <location>
        <begin position="374"/>
        <end position="391"/>
    </location>
</feature>
<dbReference type="AlphaFoldDB" id="A0A6G1FV61"/>
<gene>
    <name evidence="4 6" type="ORF">P152DRAFT_153761</name>
</gene>
<protein>
    <recommendedName>
        <fullName evidence="3">Azaphilone pigments biosynthesis cluster protein L N-terminal domain-containing protein</fullName>
    </recommendedName>
</protein>
<keyword evidence="2" id="KW-0732">Signal</keyword>
<sequence length="441" mass="48695">MAELIGLSSGLLTLSIFAFKSSIALVKTVQSFQSHPKQVRDLKEELEALTEVLRSLTETVSATTDVDFSALDHPLLRCGNACREFEQEIMKCSSRSGGNRTSFRDWAKLKYMGDDIDGFRRLLAGYKSTIIIALTDASLRKSSVTTESLDAYRDLIETVTDDLETHLRSIDEKLETIFGHTVTESGSDETELRRIKEEQMSTQKCLQICARLSDHIDQIQLTPESDSSSPGHIDPGAVPERLTMDGLQECKNSLALTAAKLEDHMKNLIDRLVAKSKAATTSEEDLADLARLREEWDTARQCRDICSKADIHLKKNISTIDNYATGDAVQFMVSTDGKTLHGTNRGLGWRTRQVGGHLSDATVQKISRDFSSISFQNTGSESSSSRGNTPSVPDDGIEHKPDSQYRERYGRSYKLTSSTTAEIPISSTGSAVGRLSSSPKR</sequence>
<evidence type="ECO:0000256" key="2">
    <source>
        <dbReference type="SAM" id="SignalP"/>
    </source>
</evidence>
<feature type="region of interest" description="Disordered" evidence="1">
    <location>
        <begin position="374"/>
        <end position="441"/>
    </location>
</feature>
<reference evidence="4 6" key="1">
    <citation type="submission" date="2020-01" db="EMBL/GenBank/DDBJ databases">
        <authorList>
            <consortium name="DOE Joint Genome Institute"/>
            <person name="Haridas S."/>
            <person name="Albert R."/>
            <person name="Binder M."/>
            <person name="Bloem J."/>
            <person name="Labutti K."/>
            <person name="Salamov A."/>
            <person name="Andreopoulos B."/>
            <person name="Baker S.E."/>
            <person name="Barry K."/>
            <person name="Bills G."/>
            <person name="Bluhm B.H."/>
            <person name="Cannon C."/>
            <person name="Castanera R."/>
            <person name="Culley D.E."/>
            <person name="Daum C."/>
            <person name="Ezra D."/>
            <person name="Gonzalez J.B."/>
            <person name="Henrissat B."/>
            <person name="Kuo A."/>
            <person name="Liang C."/>
            <person name="Lipzen A."/>
            <person name="Lutzoni F."/>
            <person name="Magnuson J."/>
            <person name="Mondo S."/>
            <person name="Nolan M."/>
            <person name="Ohm R."/>
            <person name="Pangilinan J."/>
            <person name="Park H.-J."/>
            <person name="Ramirez L."/>
            <person name="Alfaro M."/>
            <person name="Sun H."/>
            <person name="Tritt A."/>
            <person name="Yoshinaga Y."/>
            <person name="Zwiers L.-H."/>
            <person name="Turgeon B.G."/>
            <person name="Goodwin S.B."/>
            <person name="Spatafora J.W."/>
            <person name="Crous P.W."/>
            <person name="Grigoriev I.V."/>
        </authorList>
    </citation>
    <scope>NUCLEOTIDE SEQUENCE</scope>
    <source>
        <strain evidence="4 6">CBS 781.70</strain>
    </source>
</reference>
<organism evidence="4">
    <name type="scientific">Eremomyces bilateralis CBS 781.70</name>
    <dbReference type="NCBI Taxonomy" id="1392243"/>
    <lineage>
        <taxon>Eukaryota</taxon>
        <taxon>Fungi</taxon>
        <taxon>Dikarya</taxon>
        <taxon>Ascomycota</taxon>
        <taxon>Pezizomycotina</taxon>
        <taxon>Dothideomycetes</taxon>
        <taxon>Dothideomycetes incertae sedis</taxon>
        <taxon>Eremomycetales</taxon>
        <taxon>Eremomycetaceae</taxon>
        <taxon>Eremomyces</taxon>
    </lineage>
</organism>
<dbReference type="GeneID" id="54414523"/>
<evidence type="ECO:0000313" key="6">
    <source>
        <dbReference type="RefSeq" id="XP_033531227.1"/>
    </source>
</evidence>
<dbReference type="Proteomes" id="UP000504638">
    <property type="component" value="Unplaced"/>
</dbReference>
<feature type="signal peptide" evidence="2">
    <location>
        <begin position="1"/>
        <end position="18"/>
    </location>
</feature>
<reference evidence="6" key="3">
    <citation type="submission" date="2025-04" db="UniProtKB">
        <authorList>
            <consortium name="RefSeq"/>
        </authorList>
    </citation>
    <scope>IDENTIFICATION</scope>
    <source>
        <strain evidence="6">CBS 781.70</strain>
    </source>
</reference>
<feature type="compositionally biased region" description="Polar residues" evidence="1">
    <location>
        <begin position="414"/>
        <end position="441"/>
    </location>
</feature>
<dbReference type="EMBL" id="ML975171">
    <property type="protein sequence ID" value="KAF1809596.1"/>
    <property type="molecule type" value="Genomic_DNA"/>
</dbReference>
<feature type="domain" description="Azaphilone pigments biosynthesis cluster protein L N-terminal" evidence="3">
    <location>
        <begin position="2"/>
        <end position="210"/>
    </location>
</feature>
<evidence type="ECO:0000259" key="3">
    <source>
        <dbReference type="Pfam" id="PF17111"/>
    </source>
</evidence>
<evidence type="ECO:0000313" key="4">
    <source>
        <dbReference type="EMBL" id="KAF1809596.1"/>
    </source>
</evidence>
<feature type="compositionally biased region" description="Basic and acidic residues" evidence="1">
    <location>
        <begin position="396"/>
        <end position="410"/>
    </location>
</feature>
<feature type="chain" id="PRO_5044631613" description="Azaphilone pigments biosynthesis cluster protein L N-terminal domain-containing protein" evidence="2">
    <location>
        <begin position="19"/>
        <end position="441"/>
    </location>
</feature>